<accession>A0A7Y6IJZ0</accession>
<evidence type="ECO:0000313" key="3">
    <source>
        <dbReference type="Proteomes" id="UP000546126"/>
    </source>
</evidence>
<evidence type="ECO:0000313" key="2">
    <source>
        <dbReference type="EMBL" id="NUW39523.1"/>
    </source>
</evidence>
<comment type="caution">
    <text evidence="2">The sequence shown here is derived from an EMBL/GenBank/DDBJ whole genome shotgun (WGS) entry which is preliminary data.</text>
</comment>
<dbReference type="AlphaFoldDB" id="A0A7Y6IJZ0"/>
<dbReference type="InterPro" id="IPR036163">
    <property type="entry name" value="HMA_dom_sf"/>
</dbReference>
<keyword evidence="3" id="KW-1185">Reference proteome</keyword>
<proteinExistence type="predicted"/>
<reference evidence="2 3" key="1">
    <citation type="submission" date="2020-06" db="EMBL/GenBank/DDBJ databases">
        <authorList>
            <person name="Chanama M."/>
        </authorList>
    </citation>
    <scope>NUCLEOTIDE SEQUENCE [LARGE SCALE GENOMIC DNA]</scope>
    <source>
        <strain evidence="2 3">TBRC6557</strain>
    </source>
</reference>
<dbReference type="RefSeq" id="WP_175599052.1">
    <property type="nucleotide sequence ID" value="NZ_JABWGO010000001.1"/>
</dbReference>
<feature type="domain" description="HMA" evidence="1">
    <location>
        <begin position="7"/>
        <end position="75"/>
    </location>
</feature>
<evidence type="ECO:0000259" key="1">
    <source>
        <dbReference type="PROSITE" id="PS50846"/>
    </source>
</evidence>
<organism evidence="2 3">
    <name type="scientific">Nonomuraea rhodomycinica</name>
    <dbReference type="NCBI Taxonomy" id="1712872"/>
    <lineage>
        <taxon>Bacteria</taxon>
        <taxon>Bacillati</taxon>
        <taxon>Actinomycetota</taxon>
        <taxon>Actinomycetes</taxon>
        <taxon>Streptosporangiales</taxon>
        <taxon>Streptosporangiaceae</taxon>
        <taxon>Nonomuraea</taxon>
    </lineage>
</organism>
<sequence>MITVAYSLVAYQVTGLLPDACDHCVADIKAELIQVPGVVGVDVTPATSRISVLTDGPVDEAAIRTAMEAAGCGVIPR</sequence>
<name>A0A7Y6IJZ0_9ACTN</name>
<protein>
    <submittedName>
        <fullName evidence="2">Heavy-metal-associated domain-containing protein</fullName>
    </submittedName>
</protein>
<dbReference type="InterPro" id="IPR006121">
    <property type="entry name" value="HMA_dom"/>
</dbReference>
<dbReference type="Proteomes" id="UP000546126">
    <property type="component" value="Unassembled WGS sequence"/>
</dbReference>
<dbReference type="CDD" id="cd00371">
    <property type="entry name" value="HMA"/>
    <property type="match status" value="1"/>
</dbReference>
<dbReference type="SUPFAM" id="SSF55008">
    <property type="entry name" value="HMA, heavy metal-associated domain"/>
    <property type="match status" value="1"/>
</dbReference>
<dbReference type="PROSITE" id="PS50846">
    <property type="entry name" value="HMA_2"/>
    <property type="match status" value="1"/>
</dbReference>
<gene>
    <name evidence="2" type="ORF">HT134_05160</name>
</gene>
<dbReference type="GO" id="GO:0046872">
    <property type="term" value="F:metal ion binding"/>
    <property type="evidence" value="ECO:0007669"/>
    <property type="project" value="InterPro"/>
</dbReference>
<dbReference type="EMBL" id="JABWGO010000001">
    <property type="protein sequence ID" value="NUW39523.1"/>
    <property type="molecule type" value="Genomic_DNA"/>
</dbReference>
<dbReference type="Pfam" id="PF00403">
    <property type="entry name" value="HMA"/>
    <property type="match status" value="1"/>
</dbReference>
<dbReference type="Gene3D" id="3.30.70.100">
    <property type="match status" value="1"/>
</dbReference>